<sequence length="1106" mass="120304">MNGLIRASLRNPYAVTVMCLTLVMLGTVSVYQIPIDILPVFKSPAVQVLTFYGGMPAAGVEKDITNRMERWVGQANGTARQESRSIIGASIVRNFFQSDVDPNGALTQVNSLALAAVPNLPPGTLPPVVLPFDPTSTTPVCIVAVDSPDQSQTESILYDVGRYEVRNMIMSIKGAVAPVVYGGKIRAVLAYLDRQKMQARGLSSLDVMNALDHYNVFLPTGDAKIGGTDYALDSNSMYDIVKEMGSIPLRSVRGNTAFLRDVATATDASAIQTNIVRVNGRREVYIPIFRQLGASTLAVVDTVRSRLHEFTERLTRSGVDLKLVMDQSVYVRQSIASLVQEGVLGAVLCSLTIWIFLGQWRMTAIAVLTLPISVLSALIFLKLTGNTINMMTLAGLTLAIGPMIDSAIICLENTHRHLGLGTSPEEAAFLGASEVAMPELIATLCTFLVLSPLALMPGLGEFLFRPMTLAVAFAMGSAYLLSRTLVPACSAAWLKPECHETGGGTPRGGVLTRAFARGEAAIDRMFASYARGLDVVLRHRVLAVAVAYTLLLVTILTLWPALRREFFPEVDAGAFEMSVRAPSGTRIEKTEEKIAQVERSLKRIIAKHDLQLLISEIGVNADWSAAYTPNSGPMDAIIRVQLTEHRSRSAQEYVHLIRQDLKSDSRFRNLEFAFDAGGLVRGAMNEGKSTPINVRVTGKNPSQAHAVARRIQDKVRRINGVVDTRILQRLDYPEYIINVDRAKAADLGLTQIDVMKNVVAAFNSSIQFNKKNFWIDPIGGNQYFVGVQYPEKEIQSIQTLLNIPITGAGQKKSIPLENLITLRRTTVPTEVTHANIQPTIDLSMGVHGRDLGHVSDDVARAIDRLGQRQPDGRWIPYDPASKGSQLMKGTKVSLSGEYARMQETFSSMGFGLIGASLLVYFLMVGLAKSWLAPLSIMLAVPLSLIGVLLMLDVTGTAINVQSLLGFIFIVGINVSNAVLMTDFAQELRLKEGLTPGQAIRKSASIRVRPVTMTALAAFFAMMPGAFAWERGSEANAPLARAILGGLCAVEPSTLFVLPCLYSLLVRDQKQGNDLETKMETEGNEQTDERFLAENDDHGLGSSLGDI</sequence>
<dbReference type="GO" id="GO:0042910">
    <property type="term" value="F:xenobiotic transmembrane transporter activity"/>
    <property type="evidence" value="ECO:0007669"/>
    <property type="project" value="TreeGrafter"/>
</dbReference>
<dbReference type="PANTHER" id="PTHR32063:SF8">
    <property type="entry name" value="CATION EFFLUX PROTEIN"/>
    <property type="match status" value="1"/>
</dbReference>
<feature type="transmembrane region" description="Helical" evidence="1">
    <location>
        <begin position="1038"/>
        <end position="1064"/>
    </location>
</feature>
<dbReference type="SUPFAM" id="SSF82866">
    <property type="entry name" value="Multidrug efflux transporter AcrB transmembrane domain"/>
    <property type="match status" value="2"/>
</dbReference>
<keyword evidence="1" id="KW-0812">Transmembrane</keyword>
<feature type="transmembrane region" description="Helical" evidence="1">
    <location>
        <begin position="393"/>
        <end position="414"/>
    </location>
</feature>
<dbReference type="Gene3D" id="3.30.70.1440">
    <property type="entry name" value="Multidrug efflux transporter AcrB pore domain"/>
    <property type="match status" value="1"/>
</dbReference>
<dbReference type="SUPFAM" id="SSF82693">
    <property type="entry name" value="Multidrug efflux transporter AcrB pore domain, PN1, PN2, PC1 and PC2 subdomains"/>
    <property type="match status" value="2"/>
</dbReference>
<feature type="transmembrane region" description="Helical" evidence="1">
    <location>
        <begin position="541"/>
        <end position="562"/>
    </location>
</feature>
<proteinExistence type="predicted"/>
<dbReference type="Pfam" id="PF00873">
    <property type="entry name" value="ACR_tran"/>
    <property type="match status" value="1"/>
</dbReference>
<dbReference type="InterPro" id="IPR001036">
    <property type="entry name" value="Acrflvin-R"/>
</dbReference>
<feature type="transmembrane region" description="Helical" evidence="1">
    <location>
        <begin position="905"/>
        <end position="923"/>
    </location>
</feature>
<protein>
    <submittedName>
        <fullName evidence="2">Efflux RND transporter permease subunit</fullName>
    </submittedName>
</protein>
<accession>A0AAU7CLC1</accession>
<feature type="transmembrane region" description="Helical" evidence="1">
    <location>
        <begin position="335"/>
        <end position="357"/>
    </location>
</feature>
<gene>
    <name evidence="2" type="ORF">V5E97_05355</name>
</gene>
<dbReference type="Gene3D" id="3.30.2090.10">
    <property type="entry name" value="Multidrug efflux transporter AcrB TolC docking domain, DN and DC subdomains"/>
    <property type="match status" value="2"/>
</dbReference>
<feature type="transmembrane region" description="Helical" evidence="1">
    <location>
        <begin position="1005"/>
        <end position="1026"/>
    </location>
</feature>
<evidence type="ECO:0000256" key="1">
    <source>
        <dbReference type="SAM" id="Phobius"/>
    </source>
</evidence>
<dbReference type="AlphaFoldDB" id="A0AAU7CLC1"/>
<dbReference type="GO" id="GO:0005886">
    <property type="term" value="C:plasma membrane"/>
    <property type="evidence" value="ECO:0007669"/>
    <property type="project" value="TreeGrafter"/>
</dbReference>
<feature type="transmembrane region" description="Helical" evidence="1">
    <location>
        <begin position="435"/>
        <end position="456"/>
    </location>
</feature>
<dbReference type="Gene3D" id="3.30.70.1430">
    <property type="entry name" value="Multidrug efflux transporter AcrB pore domain"/>
    <property type="match status" value="2"/>
</dbReference>
<dbReference type="RefSeq" id="WP_406698267.1">
    <property type="nucleotide sequence ID" value="NZ_CP155447.1"/>
</dbReference>
<dbReference type="Gene3D" id="3.30.70.1320">
    <property type="entry name" value="Multidrug efflux transporter AcrB pore domain like"/>
    <property type="match status" value="1"/>
</dbReference>
<dbReference type="SUPFAM" id="SSF82714">
    <property type="entry name" value="Multidrug efflux transporter AcrB TolC docking domain, DN and DC subdomains"/>
    <property type="match status" value="2"/>
</dbReference>
<evidence type="ECO:0000313" key="2">
    <source>
        <dbReference type="EMBL" id="XBH05446.1"/>
    </source>
</evidence>
<feature type="transmembrane region" description="Helical" evidence="1">
    <location>
        <begin position="963"/>
        <end position="984"/>
    </location>
</feature>
<keyword evidence="1" id="KW-1133">Transmembrane helix</keyword>
<name>A0AAU7CLC1_9BACT</name>
<keyword evidence="1" id="KW-0472">Membrane</keyword>
<feature type="transmembrane region" description="Helical" evidence="1">
    <location>
        <begin position="12"/>
        <end position="33"/>
    </location>
</feature>
<dbReference type="EMBL" id="CP155447">
    <property type="protein sequence ID" value="XBH05446.1"/>
    <property type="molecule type" value="Genomic_DNA"/>
</dbReference>
<dbReference type="Gene3D" id="1.20.1640.10">
    <property type="entry name" value="Multidrug efflux transporter AcrB transmembrane domain"/>
    <property type="match status" value="2"/>
</dbReference>
<organism evidence="2">
    <name type="scientific">Singulisphaera sp. Ch08</name>
    <dbReference type="NCBI Taxonomy" id="3120278"/>
    <lineage>
        <taxon>Bacteria</taxon>
        <taxon>Pseudomonadati</taxon>
        <taxon>Planctomycetota</taxon>
        <taxon>Planctomycetia</taxon>
        <taxon>Isosphaerales</taxon>
        <taxon>Isosphaeraceae</taxon>
        <taxon>Singulisphaera</taxon>
    </lineage>
</organism>
<feature type="transmembrane region" description="Helical" evidence="1">
    <location>
        <begin position="930"/>
        <end position="951"/>
    </location>
</feature>
<dbReference type="PANTHER" id="PTHR32063">
    <property type="match status" value="1"/>
</dbReference>
<dbReference type="InterPro" id="IPR027463">
    <property type="entry name" value="AcrB_DN_DC_subdom"/>
</dbReference>
<feature type="transmembrane region" description="Helical" evidence="1">
    <location>
        <begin position="364"/>
        <end position="381"/>
    </location>
</feature>
<reference evidence="2" key="1">
    <citation type="submission" date="2024-05" db="EMBL/GenBank/DDBJ databases">
        <title>Planctomycetes of the genus Singulisphaera possess chitinolytic capabilities.</title>
        <authorList>
            <person name="Ivanova A."/>
        </authorList>
    </citation>
    <scope>NUCLEOTIDE SEQUENCE</scope>
    <source>
        <strain evidence="2">Ch08T</strain>
    </source>
</reference>
<dbReference type="PRINTS" id="PR00702">
    <property type="entry name" value="ACRIFLAVINRP"/>
</dbReference>